<organism evidence="3 4">
    <name type="scientific">Cerina litoralis</name>
    <dbReference type="NCBI Taxonomy" id="2874477"/>
    <lineage>
        <taxon>Bacteria</taxon>
        <taxon>Pseudomonadati</taxon>
        <taxon>Bacteroidota</taxon>
        <taxon>Flavobacteriia</taxon>
        <taxon>Flavobacteriales</taxon>
        <taxon>Flavobacteriaceae</taxon>
        <taxon>Cerina</taxon>
    </lineage>
</organism>
<keyword evidence="1" id="KW-0812">Transmembrane</keyword>
<comment type="caution">
    <text evidence="3">The sequence shown here is derived from an EMBL/GenBank/DDBJ whole genome shotgun (WGS) entry which is preliminary data.</text>
</comment>
<accession>A0AAE3JQG4</accession>
<keyword evidence="4" id="KW-1185">Reference proteome</keyword>
<proteinExistence type="predicted"/>
<keyword evidence="1" id="KW-0472">Membrane</keyword>
<dbReference type="AlphaFoldDB" id="A0AAE3JQG4"/>
<dbReference type="Pfam" id="PF12508">
    <property type="entry name" value="Transposon_TraM"/>
    <property type="match status" value="1"/>
</dbReference>
<keyword evidence="1" id="KW-1133">Transmembrane helix</keyword>
<reference evidence="3" key="1">
    <citation type="submission" date="2023-02" db="EMBL/GenBank/DDBJ databases">
        <title>Genome of Flavobacteriaceae gen. nov. sp. strain F89.</title>
        <authorList>
            <person name="Wang Y."/>
        </authorList>
    </citation>
    <scope>NUCLEOTIDE SEQUENCE</scope>
    <source>
        <strain evidence="3">F89</strain>
    </source>
</reference>
<evidence type="ECO:0000313" key="4">
    <source>
        <dbReference type="Proteomes" id="UP001200642"/>
    </source>
</evidence>
<evidence type="ECO:0000259" key="2">
    <source>
        <dbReference type="Pfam" id="PF12508"/>
    </source>
</evidence>
<protein>
    <submittedName>
        <fullName evidence="3">Conjugative transposon protein TraM</fullName>
    </submittedName>
</protein>
<name>A0AAE3JQG4_9FLAO</name>
<sequence>MKIEKNKLVFGSVLLVVVLFIIGYTMIVISDGDKRDGSLDRTEIPKLKQEQKDYDSKLDAVNDIKDEREANIPSMYDERMLDSTGVYDPDLMDKEKQRIVDSIYSQGRIDYTENGYRDSASKSSWRDRPFKEDSVDVEVKEPITAKELGLEHQLFFASDPKQNPTSYLPNTSDLIVEVDGDQVLKKDSRLQMRLLKEVHLGSSTVPKNTLVYGIVSFQPNRTLLKIENIAHIPVKLRAYDLQDGLEGIYLENSIRGEVNTQVVGDILDEVNITGVPQVSGITKIFQQHNKSIKVMVANNYKLILRAK</sequence>
<gene>
    <name evidence="3" type="ORF">K8352_14975</name>
</gene>
<evidence type="ECO:0000256" key="1">
    <source>
        <dbReference type="SAM" id="Phobius"/>
    </source>
</evidence>
<feature type="transmembrane region" description="Helical" evidence="1">
    <location>
        <begin position="7"/>
        <end position="29"/>
    </location>
</feature>
<feature type="domain" description="Conjugative transposon TraM C-terminal" evidence="2">
    <location>
        <begin position="176"/>
        <end position="305"/>
    </location>
</feature>
<dbReference type="Proteomes" id="UP001200642">
    <property type="component" value="Unassembled WGS sequence"/>
</dbReference>
<dbReference type="EMBL" id="JAIRBC010000024">
    <property type="protein sequence ID" value="MCG2462061.1"/>
    <property type="molecule type" value="Genomic_DNA"/>
</dbReference>
<dbReference type="RefSeq" id="WP_317903203.1">
    <property type="nucleotide sequence ID" value="NZ_JAIRBC010000024.1"/>
</dbReference>
<evidence type="ECO:0000313" key="3">
    <source>
        <dbReference type="EMBL" id="MCG2462061.1"/>
    </source>
</evidence>
<dbReference type="InterPro" id="IPR055407">
    <property type="entry name" value="TraM_C"/>
</dbReference>